<evidence type="ECO:0000256" key="3">
    <source>
        <dbReference type="ARBA" id="ARBA00023121"/>
    </source>
</evidence>
<dbReference type="OMA" id="HITYEPS"/>
<sequence>MLKLMYTVIILLLVLATPAMAAKPYSYKTVQKRLAPCIKFIQGKYYSIKPSGRCCRGLIDISDMMKIGRKDYVTVCKNIKKALLHMNYDPNLIKTGSQQCRTGFTLPPVGHTTNCA</sequence>
<accession>A0A2G2YY70</accession>
<evidence type="ECO:0000259" key="5">
    <source>
        <dbReference type="Pfam" id="PF00234"/>
    </source>
</evidence>
<keyword evidence="7" id="KW-1185">Reference proteome</keyword>
<keyword evidence="2" id="KW-0813">Transport</keyword>
<gene>
    <name evidence="6" type="ORF">T459_21984</name>
</gene>
<dbReference type="AlphaFoldDB" id="A0A2G2YY70"/>
<name>A0A2G2YY70_CAPAN</name>
<evidence type="ECO:0000256" key="4">
    <source>
        <dbReference type="SAM" id="SignalP"/>
    </source>
</evidence>
<organism evidence="6 7">
    <name type="scientific">Capsicum annuum</name>
    <name type="common">Capsicum pepper</name>
    <dbReference type="NCBI Taxonomy" id="4072"/>
    <lineage>
        <taxon>Eukaryota</taxon>
        <taxon>Viridiplantae</taxon>
        <taxon>Streptophyta</taxon>
        <taxon>Embryophyta</taxon>
        <taxon>Tracheophyta</taxon>
        <taxon>Spermatophyta</taxon>
        <taxon>Magnoliopsida</taxon>
        <taxon>eudicotyledons</taxon>
        <taxon>Gunneridae</taxon>
        <taxon>Pentapetalae</taxon>
        <taxon>asterids</taxon>
        <taxon>lamiids</taxon>
        <taxon>Solanales</taxon>
        <taxon>Solanaceae</taxon>
        <taxon>Solanoideae</taxon>
        <taxon>Capsiceae</taxon>
        <taxon>Capsicum</taxon>
    </lineage>
</organism>
<dbReference type="InterPro" id="IPR016140">
    <property type="entry name" value="Bifunc_inhib/LTP/seed_store"/>
</dbReference>
<keyword evidence="3" id="KW-0446">Lipid-binding</keyword>
<evidence type="ECO:0000313" key="7">
    <source>
        <dbReference type="Proteomes" id="UP000222542"/>
    </source>
</evidence>
<dbReference type="PANTHER" id="PTHR33076">
    <property type="entry name" value="NON-SPECIFIC LIPID-TRANSFER PROTEIN 2-RELATED"/>
    <property type="match status" value="1"/>
</dbReference>
<feature type="chain" id="PRO_5013895210" description="Bifunctional inhibitor/plant lipid transfer protein/seed storage helical domain-containing protein" evidence="4">
    <location>
        <begin position="22"/>
        <end position="116"/>
    </location>
</feature>
<dbReference type="SMR" id="A0A2G2YY70"/>
<dbReference type="InterPro" id="IPR036312">
    <property type="entry name" value="Bifun_inhib/LTP/seed_sf"/>
</dbReference>
<evidence type="ECO:0000256" key="2">
    <source>
        <dbReference type="ARBA" id="ARBA00022448"/>
    </source>
</evidence>
<comment type="similarity">
    <text evidence="1">Belongs to the plant LTP family.</text>
</comment>
<dbReference type="EMBL" id="AYRZ02000008">
    <property type="protein sequence ID" value="PHT74707.1"/>
    <property type="molecule type" value="Genomic_DNA"/>
</dbReference>
<proteinExistence type="inferred from homology"/>
<dbReference type="SUPFAM" id="SSF47699">
    <property type="entry name" value="Bifunctional inhibitor/lipid-transfer protein/seed storage 2S albumin"/>
    <property type="match status" value="1"/>
</dbReference>
<comment type="caution">
    <text evidence="6">The sequence shown here is derived from an EMBL/GenBank/DDBJ whole genome shotgun (WGS) entry which is preliminary data.</text>
</comment>
<protein>
    <recommendedName>
        <fullName evidence="5">Bifunctional inhibitor/plant lipid transfer protein/seed storage helical domain-containing protein</fullName>
    </recommendedName>
</protein>
<evidence type="ECO:0000256" key="1">
    <source>
        <dbReference type="ARBA" id="ARBA00009748"/>
    </source>
</evidence>
<reference evidence="6 7" key="1">
    <citation type="journal article" date="2014" name="Nat. Genet.">
        <title>Genome sequence of the hot pepper provides insights into the evolution of pungency in Capsicum species.</title>
        <authorList>
            <person name="Kim S."/>
            <person name="Park M."/>
            <person name="Yeom S.I."/>
            <person name="Kim Y.M."/>
            <person name="Lee J.M."/>
            <person name="Lee H.A."/>
            <person name="Seo E."/>
            <person name="Choi J."/>
            <person name="Cheong K."/>
            <person name="Kim K.T."/>
            <person name="Jung K."/>
            <person name="Lee G.W."/>
            <person name="Oh S.K."/>
            <person name="Bae C."/>
            <person name="Kim S.B."/>
            <person name="Lee H.Y."/>
            <person name="Kim S.Y."/>
            <person name="Kim M.S."/>
            <person name="Kang B.C."/>
            <person name="Jo Y.D."/>
            <person name="Yang H.B."/>
            <person name="Jeong H.J."/>
            <person name="Kang W.H."/>
            <person name="Kwon J.K."/>
            <person name="Shin C."/>
            <person name="Lim J.Y."/>
            <person name="Park J.H."/>
            <person name="Huh J.H."/>
            <person name="Kim J.S."/>
            <person name="Kim B.D."/>
            <person name="Cohen O."/>
            <person name="Paran I."/>
            <person name="Suh M.C."/>
            <person name="Lee S.B."/>
            <person name="Kim Y.K."/>
            <person name="Shin Y."/>
            <person name="Noh S.J."/>
            <person name="Park J."/>
            <person name="Seo Y.S."/>
            <person name="Kwon S.Y."/>
            <person name="Kim H.A."/>
            <person name="Park J.M."/>
            <person name="Kim H.J."/>
            <person name="Choi S.B."/>
            <person name="Bosland P.W."/>
            <person name="Reeves G."/>
            <person name="Jo S.H."/>
            <person name="Lee B.W."/>
            <person name="Cho H.T."/>
            <person name="Choi H.S."/>
            <person name="Lee M.S."/>
            <person name="Yu Y."/>
            <person name="Do Choi Y."/>
            <person name="Park B.S."/>
            <person name="van Deynze A."/>
            <person name="Ashrafi H."/>
            <person name="Hill T."/>
            <person name="Kim W.T."/>
            <person name="Pai H.S."/>
            <person name="Ahn H.K."/>
            <person name="Yeam I."/>
            <person name="Giovannoni J.J."/>
            <person name="Rose J.K."/>
            <person name="Sorensen I."/>
            <person name="Lee S.J."/>
            <person name="Kim R.W."/>
            <person name="Choi I.Y."/>
            <person name="Choi B.S."/>
            <person name="Lim J.S."/>
            <person name="Lee Y.H."/>
            <person name="Choi D."/>
        </authorList>
    </citation>
    <scope>NUCLEOTIDE SEQUENCE [LARGE SCALE GENOMIC DNA]</scope>
    <source>
        <strain evidence="7">cv. CM334</strain>
    </source>
</reference>
<keyword evidence="4" id="KW-0732">Signal</keyword>
<dbReference type="Pfam" id="PF00234">
    <property type="entry name" value="Tryp_alpha_amyl"/>
    <property type="match status" value="1"/>
</dbReference>
<dbReference type="Gene3D" id="1.10.110.10">
    <property type="entry name" value="Plant lipid-transfer and hydrophobic proteins"/>
    <property type="match status" value="1"/>
</dbReference>
<dbReference type="OrthoDB" id="1261669at2759"/>
<dbReference type="InterPro" id="IPR000528">
    <property type="entry name" value="Plant_nsLTP"/>
</dbReference>
<dbReference type="GO" id="GO:0008289">
    <property type="term" value="F:lipid binding"/>
    <property type="evidence" value="ECO:0007669"/>
    <property type="project" value="UniProtKB-KW"/>
</dbReference>
<feature type="signal peptide" evidence="4">
    <location>
        <begin position="1"/>
        <end position="21"/>
    </location>
</feature>
<dbReference type="Gramene" id="PHT74707">
    <property type="protein sequence ID" value="PHT74707"/>
    <property type="gene ID" value="T459_21984"/>
</dbReference>
<feature type="domain" description="Bifunctional inhibitor/plant lipid transfer protein/seed storage helical" evidence="5">
    <location>
        <begin position="30"/>
        <end position="102"/>
    </location>
</feature>
<dbReference type="GO" id="GO:0006869">
    <property type="term" value="P:lipid transport"/>
    <property type="evidence" value="ECO:0007669"/>
    <property type="project" value="InterPro"/>
</dbReference>
<evidence type="ECO:0000313" key="6">
    <source>
        <dbReference type="EMBL" id="PHT74707.1"/>
    </source>
</evidence>
<reference evidence="6 7" key="2">
    <citation type="journal article" date="2017" name="Genome Biol.">
        <title>New reference genome sequences of hot pepper reveal the massive evolution of plant disease-resistance genes by retroduplication.</title>
        <authorList>
            <person name="Kim S."/>
            <person name="Park J."/>
            <person name="Yeom S.I."/>
            <person name="Kim Y.M."/>
            <person name="Seo E."/>
            <person name="Kim K.T."/>
            <person name="Kim M.S."/>
            <person name="Lee J.M."/>
            <person name="Cheong K."/>
            <person name="Shin H.S."/>
            <person name="Kim S.B."/>
            <person name="Han K."/>
            <person name="Lee J."/>
            <person name="Park M."/>
            <person name="Lee H.A."/>
            <person name="Lee H.Y."/>
            <person name="Lee Y."/>
            <person name="Oh S."/>
            <person name="Lee J.H."/>
            <person name="Choi E."/>
            <person name="Choi E."/>
            <person name="Lee S.E."/>
            <person name="Jeon J."/>
            <person name="Kim H."/>
            <person name="Choi G."/>
            <person name="Song H."/>
            <person name="Lee J."/>
            <person name="Lee S.C."/>
            <person name="Kwon J.K."/>
            <person name="Lee H.Y."/>
            <person name="Koo N."/>
            <person name="Hong Y."/>
            <person name="Kim R.W."/>
            <person name="Kang W.H."/>
            <person name="Huh J.H."/>
            <person name="Kang B.C."/>
            <person name="Yang T.J."/>
            <person name="Lee Y.H."/>
            <person name="Bennetzen J.L."/>
            <person name="Choi D."/>
        </authorList>
    </citation>
    <scope>NUCLEOTIDE SEQUENCE [LARGE SCALE GENOMIC DNA]</scope>
    <source>
        <strain evidence="7">cv. CM334</strain>
    </source>
</reference>
<dbReference type="Proteomes" id="UP000222542">
    <property type="component" value="Unassembled WGS sequence"/>
</dbReference>